<evidence type="ECO:0000259" key="2">
    <source>
        <dbReference type="PROSITE" id="PS51186"/>
    </source>
</evidence>
<keyword evidence="1 3" id="KW-0808">Transferase</keyword>
<dbReference type="InterPro" id="IPR050769">
    <property type="entry name" value="NAT_camello-type"/>
</dbReference>
<dbReference type="PANTHER" id="PTHR13947">
    <property type="entry name" value="GNAT FAMILY N-ACETYLTRANSFERASE"/>
    <property type="match status" value="1"/>
</dbReference>
<dbReference type="KEGG" id="mrob:HH214_04530"/>
<dbReference type="InterPro" id="IPR000835">
    <property type="entry name" value="HTH_MarR-typ"/>
</dbReference>
<dbReference type="InterPro" id="IPR036388">
    <property type="entry name" value="WH-like_DNA-bd_sf"/>
</dbReference>
<protein>
    <submittedName>
        <fullName evidence="3">GNAT family N-acetyltransferase</fullName>
    </submittedName>
</protein>
<dbReference type="EMBL" id="CP051682">
    <property type="protein sequence ID" value="QJD95195.1"/>
    <property type="molecule type" value="Genomic_DNA"/>
</dbReference>
<accession>A0A7L5DVR5</accession>
<dbReference type="GO" id="GO:0008080">
    <property type="term" value="F:N-acetyltransferase activity"/>
    <property type="evidence" value="ECO:0007669"/>
    <property type="project" value="InterPro"/>
</dbReference>
<dbReference type="InterPro" id="IPR036390">
    <property type="entry name" value="WH_DNA-bd_sf"/>
</dbReference>
<evidence type="ECO:0000313" key="3">
    <source>
        <dbReference type="EMBL" id="QJD95195.1"/>
    </source>
</evidence>
<evidence type="ECO:0000313" key="4">
    <source>
        <dbReference type="Proteomes" id="UP000503278"/>
    </source>
</evidence>
<dbReference type="Pfam" id="PF12802">
    <property type="entry name" value="MarR_2"/>
    <property type="match status" value="1"/>
</dbReference>
<sequence length="317" mass="36184">MSFFEKVGKVAIGSRLRMLTETITEDAAQIYKLYNIEMQPKWFPVFYALSQGEEKTITTIAKEIRHSHPSVSKIVGEMVKQQLIIEKKDIADGRRNLVCLSEKGLAITEKIQNQYTDVNNAVEEVSAQATHNLWKAIEEWEFLLEQKSLLQRVKEQQKQRESQHVQIVNYEPRYAQAFKSLNEEWISQYFKMEAADYKALDNPESYILQPGGYIFVALYHDEPVGVCALLKMDDPTYDFELVKMAVSPKAQGKNIGWLLGQAALSKARVLGATKIYLESNTILKPAISLYHKLGFQKVVGHATPYERCNIQMAVSLT</sequence>
<dbReference type="Gene3D" id="3.40.630.30">
    <property type="match status" value="1"/>
</dbReference>
<dbReference type="InterPro" id="IPR016181">
    <property type="entry name" value="Acyl_CoA_acyltransferase"/>
</dbReference>
<dbReference type="GO" id="GO:0003700">
    <property type="term" value="F:DNA-binding transcription factor activity"/>
    <property type="evidence" value="ECO:0007669"/>
    <property type="project" value="InterPro"/>
</dbReference>
<dbReference type="Gene3D" id="1.10.10.10">
    <property type="entry name" value="Winged helix-like DNA-binding domain superfamily/Winged helix DNA-binding domain"/>
    <property type="match status" value="1"/>
</dbReference>
<organism evidence="3 4">
    <name type="scientific">Mucilaginibacter robiniae</name>
    <dbReference type="NCBI Taxonomy" id="2728022"/>
    <lineage>
        <taxon>Bacteria</taxon>
        <taxon>Pseudomonadati</taxon>
        <taxon>Bacteroidota</taxon>
        <taxon>Sphingobacteriia</taxon>
        <taxon>Sphingobacteriales</taxon>
        <taxon>Sphingobacteriaceae</taxon>
        <taxon>Mucilaginibacter</taxon>
    </lineage>
</organism>
<dbReference type="Proteomes" id="UP000503278">
    <property type="component" value="Chromosome"/>
</dbReference>
<proteinExistence type="predicted"/>
<dbReference type="Pfam" id="PF00583">
    <property type="entry name" value="Acetyltransf_1"/>
    <property type="match status" value="1"/>
</dbReference>
<dbReference type="RefSeq" id="WP_169606212.1">
    <property type="nucleotide sequence ID" value="NZ_CP051682.1"/>
</dbReference>
<dbReference type="AlphaFoldDB" id="A0A7L5DVR5"/>
<dbReference type="SUPFAM" id="SSF55729">
    <property type="entry name" value="Acyl-CoA N-acyltransferases (Nat)"/>
    <property type="match status" value="1"/>
</dbReference>
<dbReference type="SUPFAM" id="SSF46785">
    <property type="entry name" value="Winged helix' DNA-binding domain"/>
    <property type="match status" value="1"/>
</dbReference>
<feature type="domain" description="N-acetyltransferase" evidence="2">
    <location>
        <begin position="176"/>
        <end position="317"/>
    </location>
</feature>
<reference evidence="3 4" key="1">
    <citation type="submission" date="2020-04" db="EMBL/GenBank/DDBJ databases">
        <title>Genome sequencing of novel species.</title>
        <authorList>
            <person name="Heo J."/>
            <person name="Kim S.-J."/>
            <person name="Kim J.-S."/>
            <person name="Hong S.-B."/>
            <person name="Kwon S.-W."/>
        </authorList>
    </citation>
    <scope>NUCLEOTIDE SEQUENCE [LARGE SCALE GENOMIC DNA]</scope>
    <source>
        <strain evidence="3 4">F39-2</strain>
    </source>
</reference>
<evidence type="ECO:0000256" key="1">
    <source>
        <dbReference type="ARBA" id="ARBA00022679"/>
    </source>
</evidence>
<dbReference type="PANTHER" id="PTHR13947:SF37">
    <property type="entry name" value="LD18367P"/>
    <property type="match status" value="1"/>
</dbReference>
<gene>
    <name evidence="3" type="ORF">HH214_04530</name>
</gene>
<dbReference type="CDD" id="cd04301">
    <property type="entry name" value="NAT_SF"/>
    <property type="match status" value="1"/>
</dbReference>
<name>A0A7L5DVR5_9SPHI</name>
<keyword evidence="4" id="KW-1185">Reference proteome</keyword>
<dbReference type="InterPro" id="IPR000182">
    <property type="entry name" value="GNAT_dom"/>
</dbReference>
<dbReference type="PROSITE" id="PS51186">
    <property type="entry name" value="GNAT"/>
    <property type="match status" value="1"/>
</dbReference>